<dbReference type="EMBL" id="CP048209">
    <property type="protein sequence ID" value="QHT61697.1"/>
    <property type="molecule type" value="Genomic_DNA"/>
</dbReference>
<proteinExistence type="predicted"/>
<protein>
    <submittedName>
        <fullName evidence="1">Uncharacterized protein</fullName>
    </submittedName>
</protein>
<evidence type="ECO:0000313" key="2">
    <source>
        <dbReference type="Proteomes" id="UP000476064"/>
    </source>
</evidence>
<dbReference type="AlphaFoldDB" id="A0A6C0FYE8"/>
<accession>A0A6C0FYE8</accession>
<dbReference type="RefSeq" id="WP_162358136.1">
    <property type="nucleotide sequence ID" value="NZ_CP048209.1"/>
</dbReference>
<sequence length="59" mass="6659">MKPYQFTCAVRIEETGELMPIYGLMTPVVETETPTAAIRHSSTVNYCADNKCTVYEVVR</sequence>
<dbReference type="Proteomes" id="UP000476064">
    <property type="component" value="Chromosome"/>
</dbReference>
<dbReference type="KEGG" id="plyc:GXP70_18100"/>
<gene>
    <name evidence="1" type="ORF">GXP70_18100</name>
</gene>
<organism evidence="1 2">
    <name type="scientific">Paenibacillus lycopersici</name>
    <dbReference type="NCBI Taxonomy" id="2704462"/>
    <lineage>
        <taxon>Bacteria</taxon>
        <taxon>Bacillati</taxon>
        <taxon>Bacillota</taxon>
        <taxon>Bacilli</taxon>
        <taxon>Bacillales</taxon>
        <taxon>Paenibacillaceae</taxon>
        <taxon>Paenibacillus</taxon>
    </lineage>
</organism>
<reference evidence="1 2" key="1">
    <citation type="submission" date="2020-01" db="EMBL/GenBank/DDBJ databases">
        <title>Paenibacillus sp. nov., isolated from tomato rhizosphere.</title>
        <authorList>
            <person name="Weon H.-Y."/>
            <person name="Lee S.A."/>
        </authorList>
    </citation>
    <scope>NUCLEOTIDE SEQUENCE [LARGE SCALE GENOMIC DNA]</scope>
    <source>
        <strain evidence="1 2">12200R-189</strain>
    </source>
</reference>
<keyword evidence="2" id="KW-1185">Reference proteome</keyword>
<evidence type="ECO:0000313" key="1">
    <source>
        <dbReference type="EMBL" id="QHT61697.1"/>
    </source>
</evidence>
<name>A0A6C0FYE8_9BACL</name>